<organism evidence="2 3">
    <name type="scientific">Owenia fusiformis</name>
    <name type="common">Polychaete worm</name>
    <dbReference type="NCBI Taxonomy" id="6347"/>
    <lineage>
        <taxon>Eukaryota</taxon>
        <taxon>Metazoa</taxon>
        <taxon>Spiralia</taxon>
        <taxon>Lophotrochozoa</taxon>
        <taxon>Annelida</taxon>
        <taxon>Polychaeta</taxon>
        <taxon>Sedentaria</taxon>
        <taxon>Canalipalpata</taxon>
        <taxon>Sabellida</taxon>
        <taxon>Oweniida</taxon>
        <taxon>Oweniidae</taxon>
        <taxon>Owenia</taxon>
    </lineage>
</organism>
<dbReference type="GO" id="GO:0008270">
    <property type="term" value="F:zinc ion binding"/>
    <property type="evidence" value="ECO:0007669"/>
    <property type="project" value="InterPro"/>
</dbReference>
<comment type="caution">
    <text evidence="2">The sequence shown here is derived from an EMBL/GenBank/DDBJ whole genome shotgun (WGS) entry which is preliminary data.</text>
</comment>
<evidence type="ECO:0000313" key="3">
    <source>
        <dbReference type="Proteomes" id="UP000749559"/>
    </source>
</evidence>
<dbReference type="InterPro" id="IPR039715">
    <property type="entry name" value="ZCCHC10"/>
</dbReference>
<sequence length="149" mass="16515">MATSAPRWMTQKSQPSAENIKCQKCLEKGHWTYECTGKRKYVHRDSRTKEMNKRIKQAEERQKMELLLKTQALMKQQKKAAKKKRDSDNESSSSDSESDSSSSSDSESASDSDSSSSGSSSSSSSNSSSSSSDSDSDHGVSKRKRLKKT</sequence>
<dbReference type="GO" id="GO:0003676">
    <property type="term" value="F:nucleic acid binding"/>
    <property type="evidence" value="ECO:0007669"/>
    <property type="project" value="InterPro"/>
</dbReference>
<name>A0A8S4N870_OWEFU</name>
<feature type="region of interest" description="Disordered" evidence="1">
    <location>
        <begin position="43"/>
        <end position="62"/>
    </location>
</feature>
<evidence type="ECO:0008006" key="4">
    <source>
        <dbReference type="Google" id="ProtNLM"/>
    </source>
</evidence>
<dbReference type="AlphaFoldDB" id="A0A8S4N870"/>
<proteinExistence type="predicted"/>
<protein>
    <recommendedName>
        <fullName evidence="4">Zinc finger CCHC domain-containing protein 10</fullName>
    </recommendedName>
</protein>
<dbReference type="PANTHER" id="PTHR13491:SF0">
    <property type="entry name" value="ZINC FINGER CCHC DOMAIN-CONTAINING PROTEIN 10"/>
    <property type="match status" value="1"/>
</dbReference>
<dbReference type="Proteomes" id="UP000749559">
    <property type="component" value="Unassembled WGS sequence"/>
</dbReference>
<accession>A0A8S4N870</accession>
<feature type="region of interest" description="Disordered" evidence="1">
    <location>
        <begin position="72"/>
        <end position="149"/>
    </location>
</feature>
<dbReference type="EMBL" id="CAIIXF020000002">
    <property type="protein sequence ID" value="CAH1777286.1"/>
    <property type="molecule type" value="Genomic_DNA"/>
</dbReference>
<feature type="compositionally biased region" description="Low complexity" evidence="1">
    <location>
        <begin position="90"/>
        <end position="133"/>
    </location>
</feature>
<evidence type="ECO:0000313" key="2">
    <source>
        <dbReference type="EMBL" id="CAH1777286.1"/>
    </source>
</evidence>
<dbReference type="PANTHER" id="PTHR13491">
    <property type="entry name" value="ZCCHC10 PROTEIN"/>
    <property type="match status" value="1"/>
</dbReference>
<reference evidence="2" key="1">
    <citation type="submission" date="2022-03" db="EMBL/GenBank/DDBJ databases">
        <authorList>
            <person name="Martin C."/>
        </authorList>
    </citation>
    <scope>NUCLEOTIDE SEQUENCE</scope>
</reference>
<keyword evidence="3" id="KW-1185">Reference proteome</keyword>
<dbReference type="SUPFAM" id="SSF57756">
    <property type="entry name" value="Retrovirus zinc finger-like domains"/>
    <property type="match status" value="1"/>
</dbReference>
<dbReference type="InterPro" id="IPR036875">
    <property type="entry name" value="Znf_CCHC_sf"/>
</dbReference>
<dbReference type="Pfam" id="PF13917">
    <property type="entry name" value="zf-CCHC_3"/>
    <property type="match status" value="1"/>
</dbReference>
<gene>
    <name evidence="2" type="ORF">OFUS_LOCUS4346</name>
</gene>
<evidence type="ECO:0000256" key="1">
    <source>
        <dbReference type="SAM" id="MobiDB-lite"/>
    </source>
</evidence>
<dbReference type="OrthoDB" id="437973at2759"/>